<dbReference type="AlphaFoldDB" id="A0A8J5ILR5"/>
<organism evidence="1 2">
    <name type="scientific">Phytophthora aleatoria</name>
    <dbReference type="NCBI Taxonomy" id="2496075"/>
    <lineage>
        <taxon>Eukaryota</taxon>
        <taxon>Sar</taxon>
        <taxon>Stramenopiles</taxon>
        <taxon>Oomycota</taxon>
        <taxon>Peronosporomycetes</taxon>
        <taxon>Peronosporales</taxon>
        <taxon>Peronosporaceae</taxon>
        <taxon>Phytophthora</taxon>
    </lineage>
</organism>
<evidence type="ECO:0000313" key="1">
    <source>
        <dbReference type="EMBL" id="KAG6951423.1"/>
    </source>
</evidence>
<accession>A0A8J5ILR5</accession>
<protein>
    <submittedName>
        <fullName evidence="1">Uncharacterized protein</fullName>
    </submittedName>
</protein>
<reference evidence="1" key="1">
    <citation type="submission" date="2021-01" db="EMBL/GenBank/DDBJ databases">
        <title>Phytophthora aleatoria, a newly-described species from Pinus radiata is distinct from Phytophthora cactorum isolates based on comparative genomics.</title>
        <authorList>
            <person name="Mcdougal R."/>
            <person name="Panda P."/>
            <person name="Williams N."/>
            <person name="Studholme D.J."/>
        </authorList>
    </citation>
    <scope>NUCLEOTIDE SEQUENCE</scope>
    <source>
        <strain evidence="1">NZFS 4037</strain>
    </source>
</reference>
<gene>
    <name evidence="1" type="ORF">JG688_00013738</name>
</gene>
<name>A0A8J5ILR5_9STRA</name>
<keyword evidence="2" id="KW-1185">Reference proteome</keyword>
<feature type="non-terminal residue" evidence="1">
    <location>
        <position position="1"/>
    </location>
</feature>
<dbReference type="EMBL" id="JAENGY010001202">
    <property type="protein sequence ID" value="KAG6951423.1"/>
    <property type="molecule type" value="Genomic_DNA"/>
</dbReference>
<evidence type="ECO:0000313" key="2">
    <source>
        <dbReference type="Proteomes" id="UP000709295"/>
    </source>
</evidence>
<comment type="caution">
    <text evidence="1">The sequence shown here is derived from an EMBL/GenBank/DDBJ whole genome shotgun (WGS) entry which is preliminary data.</text>
</comment>
<dbReference type="Proteomes" id="UP000709295">
    <property type="component" value="Unassembled WGS sequence"/>
</dbReference>
<sequence length="93" mass="11009">RQKSEDPVIRLTEVVTKLIETETRTKSDLVAEQNALARVQRERIERGQKAEKLVTIDWILVRHRRAFSLVEEQIHDRNTRGIPIEPLLEEKER</sequence>
<proteinExistence type="predicted"/>